<dbReference type="Pfam" id="PF02826">
    <property type="entry name" value="2-Hacid_dh_C"/>
    <property type="match status" value="1"/>
</dbReference>
<evidence type="ECO:0000313" key="7">
    <source>
        <dbReference type="EMBL" id="RDW85989.1"/>
    </source>
</evidence>
<name>A0A3D8SI28_9HELO</name>
<gene>
    <name evidence="7" type="ORF">BP5796_04314</name>
</gene>
<feature type="domain" description="D-isomer specific 2-hydroxyacid dehydrogenase catalytic" evidence="5">
    <location>
        <begin position="119"/>
        <end position="345"/>
    </location>
</feature>
<dbReference type="InterPro" id="IPR036291">
    <property type="entry name" value="NAD(P)-bd_dom_sf"/>
</dbReference>
<comment type="similarity">
    <text evidence="1 4">Belongs to the D-isomer specific 2-hydroxyacid dehydrogenase family.</text>
</comment>
<dbReference type="FunFam" id="3.40.50.720:FF:000203">
    <property type="entry name" value="D-3-phosphoglycerate dehydrogenase (SerA)"/>
    <property type="match status" value="1"/>
</dbReference>
<feature type="domain" description="D-isomer specific 2-hydroxyacid dehydrogenase NAD-binding" evidence="6">
    <location>
        <begin position="140"/>
        <end position="314"/>
    </location>
</feature>
<dbReference type="InterPro" id="IPR006140">
    <property type="entry name" value="D-isomer_DH_NAD-bd"/>
</dbReference>
<dbReference type="SUPFAM" id="SSF51735">
    <property type="entry name" value="NAD(P)-binding Rossmann-fold domains"/>
    <property type="match status" value="1"/>
</dbReference>
<dbReference type="GO" id="GO:0051287">
    <property type="term" value="F:NAD binding"/>
    <property type="evidence" value="ECO:0007669"/>
    <property type="project" value="InterPro"/>
</dbReference>
<protein>
    <submittedName>
        <fullName evidence="7">Uncharacterized protein</fullName>
    </submittedName>
</protein>
<dbReference type="PROSITE" id="PS00671">
    <property type="entry name" value="D_2_HYDROXYACID_DH_3"/>
    <property type="match status" value="1"/>
</dbReference>
<dbReference type="GO" id="GO:0030267">
    <property type="term" value="F:glyoxylate reductase (NADPH) activity"/>
    <property type="evidence" value="ECO:0007669"/>
    <property type="project" value="TreeGrafter"/>
</dbReference>
<dbReference type="InterPro" id="IPR029753">
    <property type="entry name" value="D-isomer_DH_CS"/>
</dbReference>
<dbReference type="GO" id="GO:0016618">
    <property type="term" value="F:hydroxypyruvate reductase [NAD(P)H] activity"/>
    <property type="evidence" value="ECO:0007669"/>
    <property type="project" value="TreeGrafter"/>
</dbReference>
<dbReference type="OrthoDB" id="9991913at2759"/>
<reference evidence="7 8" key="1">
    <citation type="journal article" date="2018" name="IMA Fungus">
        <title>IMA Genome-F 9: Draft genome sequence of Annulohypoxylon stygium, Aspergillus mulundensis, Berkeleyomyces basicola (syn. Thielaviopsis basicola), Ceratocystis smalleyi, two Cercospora beticola strains, Coleophoma cylindrospora, Fusarium fracticaudum, Phialophora cf. hyalina, and Morchella septimelata.</title>
        <authorList>
            <person name="Wingfield B.D."/>
            <person name="Bills G.F."/>
            <person name="Dong Y."/>
            <person name="Huang W."/>
            <person name="Nel W.J."/>
            <person name="Swalarsk-Parry B.S."/>
            <person name="Vaghefi N."/>
            <person name="Wilken P.M."/>
            <person name="An Z."/>
            <person name="de Beer Z.W."/>
            <person name="De Vos L."/>
            <person name="Chen L."/>
            <person name="Duong T.A."/>
            <person name="Gao Y."/>
            <person name="Hammerbacher A."/>
            <person name="Kikkert J.R."/>
            <person name="Li Y."/>
            <person name="Li H."/>
            <person name="Li K."/>
            <person name="Li Q."/>
            <person name="Liu X."/>
            <person name="Ma X."/>
            <person name="Naidoo K."/>
            <person name="Pethybridge S.J."/>
            <person name="Sun J."/>
            <person name="Steenkamp E.T."/>
            <person name="van der Nest M.A."/>
            <person name="van Wyk S."/>
            <person name="Wingfield M.J."/>
            <person name="Xiong C."/>
            <person name="Yue Q."/>
            <person name="Zhang X."/>
        </authorList>
    </citation>
    <scope>NUCLEOTIDE SEQUENCE [LARGE SCALE GENOMIC DNA]</scope>
    <source>
        <strain evidence="7 8">BP5796</strain>
    </source>
</reference>
<evidence type="ECO:0000256" key="3">
    <source>
        <dbReference type="ARBA" id="ARBA00023027"/>
    </source>
</evidence>
<dbReference type="InterPro" id="IPR050223">
    <property type="entry name" value="D-isomer_2-hydroxyacid_DH"/>
</dbReference>
<sequence>MNAPIALLIGEIIFEYEAWNALSPRATLKEYRLGTREDFIQRCKDGEFDGTKGIFRSNESTMVTGRFTEEILSVLPKSVKFICHNGGGYDNIDVDGCTRRGYHILFNYRIWPANNDTVAGIMVSHTPNTNSNAAADTNIFLMLGALRQITAPILALRRGQWRGSSFEHGHDPENKMLGIIGMGDVGIAVAKRAQAFGMKVQYYNYDVLAASSAPGATYVTLEDLLETSDVIMLCIALTESTRHMLGSCEFARMKKGVVIVNGSRGALIDENALLAALEDGTVFSAGLDVFDSEEPDVREELINNEKVVLLPHIAAATVETFTTMEKLAVENIKSALFNGKLVTPVPEHVKQH</sequence>
<dbReference type="GO" id="GO:0005829">
    <property type="term" value="C:cytosol"/>
    <property type="evidence" value="ECO:0007669"/>
    <property type="project" value="TreeGrafter"/>
</dbReference>
<keyword evidence="8" id="KW-1185">Reference proteome</keyword>
<evidence type="ECO:0000313" key="8">
    <source>
        <dbReference type="Proteomes" id="UP000256328"/>
    </source>
</evidence>
<dbReference type="CDD" id="cd12168">
    <property type="entry name" value="Mand_dh_like"/>
    <property type="match status" value="1"/>
</dbReference>
<proteinExistence type="inferred from homology"/>
<dbReference type="PANTHER" id="PTHR10996">
    <property type="entry name" value="2-HYDROXYACID DEHYDROGENASE-RELATED"/>
    <property type="match status" value="1"/>
</dbReference>
<evidence type="ECO:0000256" key="2">
    <source>
        <dbReference type="ARBA" id="ARBA00023002"/>
    </source>
</evidence>
<keyword evidence="2 4" id="KW-0560">Oxidoreductase</keyword>
<comment type="caution">
    <text evidence="7">The sequence shown here is derived from an EMBL/GenBank/DDBJ whole genome shotgun (WGS) entry which is preliminary data.</text>
</comment>
<feature type="domain" description="D-isomer specific 2-hydroxyacid dehydrogenase catalytic" evidence="5">
    <location>
        <begin position="62"/>
        <end position="101"/>
    </location>
</feature>
<organism evidence="7 8">
    <name type="scientific">Coleophoma crateriformis</name>
    <dbReference type="NCBI Taxonomy" id="565419"/>
    <lineage>
        <taxon>Eukaryota</taxon>
        <taxon>Fungi</taxon>
        <taxon>Dikarya</taxon>
        <taxon>Ascomycota</taxon>
        <taxon>Pezizomycotina</taxon>
        <taxon>Leotiomycetes</taxon>
        <taxon>Helotiales</taxon>
        <taxon>Dermateaceae</taxon>
        <taxon>Coleophoma</taxon>
    </lineage>
</organism>
<dbReference type="Proteomes" id="UP000256328">
    <property type="component" value="Unassembled WGS sequence"/>
</dbReference>
<evidence type="ECO:0000256" key="1">
    <source>
        <dbReference type="ARBA" id="ARBA00005854"/>
    </source>
</evidence>
<dbReference type="InterPro" id="IPR006139">
    <property type="entry name" value="D-isomer_2_OHA_DH_cat_dom"/>
</dbReference>
<dbReference type="PANTHER" id="PTHR10996:SF257">
    <property type="entry name" value="GLYOXYLATE REDUCTASE 1"/>
    <property type="match status" value="1"/>
</dbReference>
<accession>A0A3D8SI28</accession>
<evidence type="ECO:0000256" key="4">
    <source>
        <dbReference type="RuleBase" id="RU003719"/>
    </source>
</evidence>
<evidence type="ECO:0000259" key="5">
    <source>
        <dbReference type="Pfam" id="PF00389"/>
    </source>
</evidence>
<dbReference type="AlphaFoldDB" id="A0A3D8SI28"/>
<dbReference type="SUPFAM" id="SSF52283">
    <property type="entry name" value="Formate/glycerate dehydrogenase catalytic domain-like"/>
    <property type="match status" value="1"/>
</dbReference>
<evidence type="ECO:0000259" key="6">
    <source>
        <dbReference type="Pfam" id="PF02826"/>
    </source>
</evidence>
<keyword evidence="3" id="KW-0520">NAD</keyword>
<dbReference type="Pfam" id="PF00389">
    <property type="entry name" value="2-Hacid_dh"/>
    <property type="match status" value="2"/>
</dbReference>
<dbReference type="EMBL" id="PDLN01000005">
    <property type="protein sequence ID" value="RDW85989.1"/>
    <property type="molecule type" value="Genomic_DNA"/>
</dbReference>
<dbReference type="Gene3D" id="3.40.50.720">
    <property type="entry name" value="NAD(P)-binding Rossmann-like Domain"/>
    <property type="match status" value="2"/>
</dbReference>